<sequence length="63" mass="7230">MKTITPFKRSDVVEINLDRHFSKVFVVRINEDFEISGKLIDRKDLPKSAGKKLKISWAAINGK</sequence>
<keyword evidence="2" id="KW-1185">Reference proteome</keyword>
<organism evidence="1 2">
    <name type="scientific">Parerythrobacter lacustris</name>
    <dbReference type="NCBI Taxonomy" id="2969984"/>
    <lineage>
        <taxon>Bacteria</taxon>
        <taxon>Pseudomonadati</taxon>
        <taxon>Pseudomonadota</taxon>
        <taxon>Alphaproteobacteria</taxon>
        <taxon>Sphingomonadales</taxon>
        <taxon>Erythrobacteraceae</taxon>
        <taxon>Parerythrobacter</taxon>
    </lineage>
</organism>
<proteinExistence type="predicted"/>
<protein>
    <submittedName>
        <fullName evidence="1">Uncharacterized protein</fullName>
    </submittedName>
</protein>
<dbReference type="Proteomes" id="UP001206067">
    <property type="component" value="Unassembled WGS sequence"/>
</dbReference>
<evidence type="ECO:0000313" key="1">
    <source>
        <dbReference type="EMBL" id="MCR2834121.1"/>
    </source>
</evidence>
<evidence type="ECO:0000313" key="2">
    <source>
        <dbReference type="Proteomes" id="UP001206067"/>
    </source>
</evidence>
<comment type="caution">
    <text evidence="1">The sequence shown here is derived from an EMBL/GenBank/DDBJ whole genome shotgun (WGS) entry which is preliminary data.</text>
</comment>
<dbReference type="RefSeq" id="WP_257595925.1">
    <property type="nucleotide sequence ID" value="NZ_JANKHH010000005.1"/>
</dbReference>
<dbReference type="EMBL" id="JANKHH010000005">
    <property type="protein sequence ID" value="MCR2834121.1"/>
    <property type="molecule type" value="Genomic_DNA"/>
</dbReference>
<gene>
    <name evidence="1" type="ORF">NSO95_09215</name>
</gene>
<accession>A0ABT1XT57</accession>
<name>A0ABT1XT57_9SPHN</name>
<reference evidence="1 2" key="1">
    <citation type="submission" date="2022-08" db="EMBL/GenBank/DDBJ databases">
        <title>Polyphasic taxonomy analysis of Qipengyuania sp.RS5-5.</title>
        <authorList>
            <person name="Xamxidin M."/>
            <person name="Wu M."/>
        </authorList>
    </citation>
    <scope>NUCLEOTIDE SEQUENCE [LARGE SCALE GENOMIC DNA]</scope>
    <source>
        <strain evidence="1 2">RS5-5</strain>
    </source>
</reference>